<dbReference type="Proteomes" id="UP001162156">
    <property type="component" value="Unassembled WGS sequence"/>
</dbReference>
<accession>A0AAV8ZS11</accession>
<comment type="caution">
    <text evidence="3">The sequence shown here is derived from an EMBL/GenBank/DDBJ whole genome shotgun (WGS) entry which is preliminary data.</text>
</comment>
<dbReference type="InterPro" id="IPR008906">
    <property type="entry name" value="HATC_C_dom"/>
</dbReference>
<dbReference type="Pfam" id="PF05699">
    <property type="entry name" value="Dimer_Tnp_hAT"/>
    <property type="match status" value="1"/>
</dbReference>
<protein>
    <recommendedName>
        <fullName evidence="2">HAT C-terminal dimerisation domain-containing protein</fullName>
    </recommendedName>
</protein>
<reference evidence="3" key="1">
    <citation type="journal article" date="2023" name="Insect Mol. Biol.">
        <title>Genome sequencing provides insights into the evolution of gene families encoding plant cell wall-degrading enzymes in longhorned beetles.</title>
        <authorList>
            <person name="Shin N.R."/>
            <person name="Okamura Y."/>
            <person name="Kirsch R."/>
            <person name="Pauchet Y."/>
        </authorList>
    </citation>
    <scope>NUCLEOTIDE SEQUENCE</scope>
    <source>
        <strain evidence="3">RBIC_L_NR</strain>
    </source>
</reference>
<dbReference type="GO" id="GO:0046983">
    <property type="term" value="F:protein dimerization activity"/>
    <property type="evidence" value="ECO:0007669"/>
    <property type="project" value="InterPro"/>
</dbReference>
<evidence type="ECO:0000256" key="1">
    <source>
        <dbReference type="SAM" id="Coils"/>
    </source>
</evidence>
<name>A0AAV8ZS11_9CUCU</name>
<dbReference type="EMBL" id="JANEYF010000394">
    <property type="protein sequence ID" value="KAJ8970182.1"/>
    <property type="molecule type" value="Genomic_DNA"/>
</dbReference>
<dbReference type="PANTHER" id="PTHR46289:SF14">
    <property type="entry name" value="DUF4371 DOMAIN-CONTAINING PROTEIN"/>
    <property type="match status" value="1"/>
</dbReference>
<keyword evidence="1" id="KW-0175">Coiled coil</keyword>
<evidence type="ECO:0000313" key="3">
    <source>
        <dbReference type="EMBL" id="KAJ8970182.1"/>
    </source>
</evidence>
<gene>
    <name evidence="3" type="ORF">NQ314_001329</name>
</gene>
<dbReference type="InterPro" id="IPR052958">
    <property type="entry name" value="IFN-induced_PKR_regulator"/>
</dbReference>
<sequence>MKFRNGMKEIHQGKNIELDNAVSYVTNVIDVLKQKRTHSENQFASIIQSASNTLEALAVELKVPRLASRQTQRVNTPASNAVDYWRKVIFIPVLDYIISDLTERFSDKTLKCFSLNDLIPKNLVLLTDYNSLKEKMTLICEQFSGLIENVENENAKLLGEVQIYQKTIDKNTSCQTETAIETLISIDQNFYPTITKYLKILVTLPISVATDERSSSLRRVKSWMRSRMKQDRLEGLALLHIHRDIDIEIERVIDRFAKESRRLQFIL</sequence>
<dbReference type="AlphaFoldDB" id="A0AAV8ZS11"/>
<feature type="coiled-coil region" evidence="1">
    <location>
        <begin position="140"/>
        <end position="167"/>
    </location>
</feature>
<evidence type="ECO:0000313" key="4">
    <source>
        <dbReference type="Proteomes" id="UP001162156"/>
    </source>
</evidence>
<proteinExistence type="predicted"/>
<organism evidence="3 4">
    <name type="scientific">Rhamnusium bicolor</name>
    <dbReference type="NCBI Taxonomy" id="1586634"/>
    <lineage>
        <taxon>Eukaryota</taxon>
        <taxon>Metazoa</taxon>
        <taxon>Ecdysozoa</taxon>
        <taxon>Arthropoda</taxon>
        <taxon>Hexapoda</taxon>
        <taxon>Insecta</taxon>
        <taxon>Pterygota</taxon>
        <taxon>Neoptera</taxon>
        <taxon>Endopterygota</taxon>
        <taxon>Coleoptera</taxon>
        <taxon>Polyphaga</taxon>
        <taxon>Cucujiformia</taxon>
        <taxon>Chrysomeloidea</taxon>
        <taxon>Cerambycidae</taxon>
        <taxon>Lepturinae</taxon>
        <taxon>Rhagiini</taxon>
        <taxon>Rhamnusium</taxon>
    </lineage>
</organism>
<dbReference type="PANTHER" id="PTHR46289">
    <property type="entry name" value="52 KDA REPRESSOR OF THE INHIBITOR OF THE PROTEIN KINASE-LIKE PROTEIN-RELATED"/>
    <property type="match status" value="1"/>
</dbReference>
<keyword evidence="4" id="KW-1185">Reference proteome</keyword>
<feature type="domain" description="HAT C-terminal dimerisation" evidence="2">
    <location>
        <begin position="188"/>
        <end position="244"/>
    </location>
</feature>
<evidence type="ECO:0000259" key="2">
    <source>
        <dbReference type="Pfam" id="PF05699"/>
    </source>
</evidence>